<protein>
    <submittedName>
        <fullName evidence="2">Uncharacterized protein</fullName>
    </submittedName>
</protein>
<proteinExistence type="predicted"/>
<feature type="transmembrane region" description="Helical" evidence="1">
    <location>
        <begin position="190"/>
        <end position="208"/>
    </location>
</feature>
<comment type="caution">
    <text evidence="2">The sequence shown here is derived from an EMBL/GenBank/DDBJ whole genome shotgun (WGS) entry which is preliminary data.</text>
</comment>
<feature type="transmembrane region" description="Helical" evidence="1">
    <location>
        <begin position="21"/>
        <end position="42"/>
    </location>
</feature>
<evidence type="ECO:0000313" key="3">
    <source>
        <dbReference type="Proteomes" id="UP000230363"/>
    </source>
</evidence>
<dbReference type="Proteomes" id="UP000230363">
    <property type="component" value="Unassembled WGS sequence"/>
</dbReference>
<reference evidence="3" key="1">
    <citation type="submission" date="2017-09" db="EMBL/GenBank/DDBJ databases">
        <title>Depth-based differentiation of microbial function through sediment-hosted aquifers and enrichment of novel symbionts in the deep terrestrial subsurface.</title>
        <authorList>
            <person name="Probst A.J."/>
            <person name="Ladd B."/>
            <person name="Jarett J.K."/>
            <person name="Geller-Mcgrath D.E."/>
            <person name="Sieber C.M.K."/>
            <person name="Emerson J.B."/>
            <person name="Anantharaman K."/>
            <person name="Thomas B.C."/>
            <person name="Malmstrom R."/>
            <person name="Stieglmeier M."/>
            <person name="Klingl A."/>
            <person name="Woyke T."/>
            <person name="Ryan C.M."/>
            <person name="Banfield J.F."/>
        </authorList>
    </citation>
    <scope>NUCLEOTIDE SEQUENCE [LARGE SCALE GENOMIC DNA]</scope>
</reference>
<feature type="transmembrane region" description="Helical" evidence="1">
    <location>
        <begin position="141"/>
        <end position="161"/>
    </location>
</feature>
<keyword evidence="1" id="KW-1133">Transmembrane helix</keyword>
<accession>A0A2M7Q7H2</accession>
<dbReference type="EMBL" id="PFKZ01000080">
    <property type="protein sequence ID" value="PIY59381.1"/>
    <property type="molecule type" value="Genomic_DNA"/>
</dbReference>
<evidence type="ECO:0000313" key="2">
    <source>
        <dbReference type="EMBL" id="PIY59381.1"/>
    </source>
</evidence>
<dbReference type="AlphaFoldDB" id="A0A2M7Q7H2"/>
<evidence type="ECO:0000256" key="1">
    <source>
        <dbReference type="SAM" id="Phobius"/>
    </source>
</evidence>
<keyword evidence="1" id="KW-0472">Membrane</keyword>
<keyword evidence="1" id="KW-0812">Transmembrane</keyword>
<organism evidence="2 3">
    <name type="scientific">Candidatus Wolfebacteria bacterium CG_4_10_14_0_8_um_filter_37_11</name>
    <dbReference type="NCBI Taxonomy" id="1975062"/>
    <lineage>
        <taxon>Bacteria</taxon>
        <taxon>Candidatus Wolfeibacteriota</taxon>
    </lineage>
</organism>
<sequence>MVRQIKINNYLNNMFGIQFNLKKFGIGLAIVIVFNLFINYGINTFYKSPKYEDFCNPERLKQSLNTRESCEVVGGLWTENVGYETKRLYAPISESAPLMPAEKPIPIVEIQNQQPSGWCDQDFSCRKDFDKVNDVYRRNVFVVWIIAGIAAIIASFSFTAVQILSTSFMFSGLLALLIGTIQYWSAMQDYLRFIILGIALGILVYLAYKKLK</sequence>
<name>A0A2M7Q7H2_9BACT</name>
<feature type="transmembrane region" description="Helical" evidence="1">
    <location>
        <begin position="168"/>
        <end position="184"/>
    </location>
</feature>
<gene>
    <name evidence="2" type="ORF">COY96_02130</name>
</gene>